<dbReference type="Pfam" id="PF12833">
    <property type="entry name" value="HTH_18"/>
    <property type="match status" value="1"/>
</dbReference>
<dbReference type="InterPro" id="IPR018060">
    <property type="entry name" value="HTH_AraC"/>
</dbReference>
<keyword evidence="2" id="KW-0238">DNA-binding</keyword>
<evidence type="ECO:0000256" key="2">
    <source>
        <dbReference type="ARBA" id="ARBA00023125"/>
    </source>
</evidence>
<accession>A0ABU9IVF1</accession>
<dbReference type="InterPro" id="IPR037923">
    <property type="entry name" value="HTH-like"/>
</dbReference>
<evidence type="ECO:0000256" key="3">
    <source>
        <dbReference type="ARBA" id="ARBA00023163"/>
    </source>
</evidence>
<evidence type="ECO:0000256" key="1">
    <source>
        <dbReference type="ARBA" id="ARBA00023015"/>
    </source>
</evidence>
<dbReference type="PANTHER" id="PTHR43280:SF32">
    <property type="entry name" value="TRANSCRIPTIONAL REGULATORY PROTEIN"/>
    <property type="match status" value="1"/>
</dbReference>
<feature type="domain" description="HTH araC/xylS-type" evidence="4">
    <location>
        <begin position="188"/>
        <end position="286"/>
    </location>
</feature>
<dbReference type="PANTHER" id="PTHR43280">
    <property type="entry name" value="ARAC-FAMILY TRANSCRIPTIONAL REGULATOR"/>
    <property type="match status" value="1"/>
</dbReference>
<evidence type="ECO:0000313" key="5">
    <source>
        <dbReference type="EMBL" id="MEL1256211.1"/>
    </source>
</evidence>
<keyword evidence="6" id="KW-1185">Reference proteome</keyword>
<keyword evidence="3" id="KW-0804">Transcription</keyword>
<dbReference type="SUPFAM" id="SSF46689">
    <property type="entry name" value="Homeodomain-like"/>
    <property type="match status" value="1"/>
</dbReference>
<dbReference type="InterPro" id="IPR009057">
    <property type="entry name" value="Homeodomain-like_sf"/>
</dbReference>
<keyword evidence="1" id="KW-0805">Transcription regulation</keyword>
<evidence type="ECO:0000313" key="6">
    <source>
        <dbReference type="Proteomes" id="UP001485226"/>
    </source>
</evidence>
<dbReference type="SMART" id="SM00342">
    <property type="entry name" value="HTH_ARAC"/>
    <property type="match status" value="1"/>
</dbReference>
<dbReference type="InterPro" id="IPR003313">
    <property type="entry name" value="AraC-bd"/>
</dbReference>
<sequence length="296" mass="34918">MKELFPFYTIGHFINEPTNRTEFEIMRFDEMGEPEVDDIHKHTFYEILWTEKGISKQTIDYKEYEVLPNSLFFISPNQVHQFEEWKPLKGGTILFTEDFFLLNHSNKDKLFELSFLDNFYANPCIQLDKRNFADIKQTIDLITIEQKRADKSQTITQSLLHILLAQVQRCIDTETEKPVSKKYLILFKQFKNLLDKHFAENKTTTFFAQQLHITAHHLNLITKDITGKTASEVIRSRSILEAKRLLTFTDKTVSEIAFELNYTDSSYFAKTFKAETNLSPMSFKTEMSEKYRTRNV</sequence>
<dbReference type="InterPro" id="IPR014710">
    <property type="entry name" value="RmlC-like_jellyroll"/>
</dbReference>
<dbReference type="RefSeq" id="WP_341694925.1">
    <property type="nucleotide sequence ID" value="NZ_JBBYHS010000035.1"/>
</dbReference>
<dbReference type="Gene3D" id="1.10.10.60">
    <property type="entry name" value="Homeodomain-like"/>
    <property type="match status" value="1"/>
</dbReference>
<protein>
    <submittedName>
        <fullName evidence="5">AraC family transcriptional regulator</fullName>
    </submittedName>
</protein>
<dbReference type="Gene3D" id="2.60.120.10">
    <property type="entry name" value="Jelly Rolls"/>
    <property type="match status" value="1"/>
</dbReference>
<evidence type="ECO:0000259" key="4">
    <source>
        <dbReference type="PROSITE" id="PS01124"/>
    </source>
</evidence>
<dbReference type="Pfam" id="PF02311">
    <property type="entry name" value="AraC_binding"/>
    <property type="match status" value="1"/>
</dbReference>
<dbReference type="PROSITE" id="PS01124">
    <property type="entry name" value="HTH_ARAC_FAMILY_2"/>
    <property type="match status" value="1"/>
</dbReference>
<dbReference type="Proteomes" id="UP001485226">
    <property type="component" value="Unassembled WGS sequence"/>
</dbReference>
<dbReference type="SUPFAM" id="SSF51215">
    <property type="entry name" value="Regulatory protein AraC"/>
    <property type="match status" value="1"/>
</dbReference>
<name>A0ABU9IVF1_9FLAO</name>
<proteinExistence type="predicted"/>
<organism evidence="5 6">
    <name type="scientific">Flavobacterium calami</name>
    <dbReference type="NCBI Taxonomy" id="3139144"/>
    <lineage>
        <taxon>Bacteria</taxon>
        <taxon>Pseudomonadati</taxon>
        <taxon>Bacteroidota</taxon>
        <taxon>Flavobacteriia</taxon>
        <taxon>Flavobacteriales</taxon>
        <taxon>Flavobacteriaceae</taxon>
        <taxon>Flavobacterium</taxon>
    </lineage>
</organism>
<reference evidence="5 6" key="1">
    <citation type="submission" date="2024-04" db="EMBL/GenBank/DDBJ databases">
        <title>Flavobacterium sp. DGU38 16S ribosomal RNA gene Genome sequencing and assembly.</title>
        <authorList>
            <person name="Park S."/>
        </authorList>
    </citation>
    <scope>NUCLEOTIDE SEQUENCE [LARGE SCALE GENOMIC DNA]</scope>
    <source>
        <strain evidence="5 6">DGU38</strain>
    </source>
</reference>
<comment type="caution">
    <text evidence="5">The sequence shown here is derived from an EMBL/GenBank/DDBJ whole genome shotgun (WGS) entry which is preliminary data.</text>
</comment>
<gene>
    <name evidence="5" type="ORF">AAEO57_20670</name>
</gene>
<dbReference type="EMBL" id="JBBYHS010000035">
    <property type="protein sequence ID" value="MEL1256211.1"/>
    <property type="molecule type" value="Genomic_DNA"/>
</dbReference>